<evidence type="ECO:0000313" key="4">
    <source>
        <dbReference type="Proteomes" id="UP000269793"/>
    </source>
</evidence>
<proteinExistence type="predicted"/>
<dbReference type="SUPFAM" id="SSF47923">
    <property type="entry name" value="Ypt/Rab-GAP domain of gyp1p"/>
    <property type="match status" value="1"/>
</dbReference>
<feature type="domain" description="Rab-GAP TBC" evidence="2">
    <location>
        <begin position="1"/>
        <end position="107"/>
    </location>
</feature>
<dbReference type="InterPro" id="IPR000195">
    <property type="entry name" value="Rab-GAP-TBC_dom"/>
</dbReference>
<evidence type="ECO:0000259" key="2">
    <source>
        <dbReference type="PROSITE" id="PS50086"/>
    </source>
</evidence>
<feature type="chain" id="PRO_5018114254" evidence="1">
    <location>
        <begin position="23"/>
        <end position="205"/>
    </location>
</feature>
<dbReference type="Gene3D" id="1.10.472.80">
    <property type="entry name" value="Ypt/Rab-GAP domain of gyp1p, domain 3"/>
    <property type="match status" value="1"/>
</dbReference>
<sequence length="205" mass="23877">MNLTPTQSLILLLNLIAKKCWLKAIYGLQTKSGTEDLSSKALPVELQGYERVFNALLAERMPNIYANLHKAGVLPAEYVREWVRTLFVPWVEIDTAARLWDIILLDDGDSVLFRVSLAFLELLEPRLFVRDRDELVSVLQGSNKGAIHVWRRELDGNLEDTTPPKDRIYAQYQMNESSIFERLFSQNVWWKDMTLQRLLDRELNR</sequence>
<dbReference type="PANTHER" id="PTHR47219">
    <property type="entry name" value="RAB GTPASE-ACTIVATING PROTEIN 1-LIKE"/>
    <property type="match status" value="1"/>
</dbReference>
<dbReference type="Proteomes" id="UP000269793">
    <property type="component" value="Chromosome I"/>
</dbReference>
<gene>
    <name evidence="3" type="primary">TBC1D14</name>
    <name evidence="3" type="ORF">DNF11_0755</name>
</gene>
<dbReference type="GO" id="GO:0005096">
    <property type="term" value="F:GTPase activator activity"/>
    <property type="evidence" value="ECO:0007669"/>
    <property type="project" value="TreeGrafter"/>
</dbReference>
<dbReference type="VEuPathDB" id="FungiDB:DNF11_0755"/>
<dbReference type="Pfam" id="PF00566">
    <property type="entry name" value="RabGAP-TBC"/>
    <property type="match status" value="1"/>
</dbReference>
<evidence type="ECO:0000313" key="3">
    <source>
        <dbReference type="EMBL" id="AYO41705.1"/>
    </source>
</evidence>
<evidence type="ECO:0000256" key="1">
    <source>
        <dbReference type="SAM" id="SignalP"/>
    </source>
</evidence>
<dbReference type="OrthoDB" id="289721at2759"/>
<keyword evidence="4" id="KW-1185">Reference proteome</keyword>
<name>A0A3G2S192_MALR7</name>
<dbReference type="InterPro" id="IPR050302">
    <property type="entry name" value="Rab_GAP_TBC_domain"/>
</dbReference>
<dbReference type="PROSITE" id="PS50086">
    <property type="entry name" value="TBC_RABGAP"/>
    <property type="match status" value="1"/>
</dbReference>
<keyword evidence="1" id="KW-0732">Signal</keyword>
<dbReference type="InterPro" id="IPR035969">
    <property type="entry name" value="Rab-GAP_TBC_sf"/>
</dbReference>
<protein>
    <submittedName>
        <fullName evidence="3">TBC1 domain family member 14</fullName>
    </submittedName>
</protein>
<dbReference type="STRING" id="425264.A0A3G2S192"/>
<organism evidence="3 4">
    <name type="scientific">Malassezia restricta (strain ATCC 96810 / NBRC 103918 / CBS 7877)</name>
    <name type="common">Seborrheic dermatitis infection agent</name>
    <dbReference type="NCBI Taxonomy" id="425264"/>
    <lineage>
        <taxon>Eukaryota</taxon>
        <taxon>Fungi</taxon>
        <taxon>Dikarya</taxon>
        <taxon>Basidiomycota</taxon>
        <taxon>Ustilaginomycotina</taxon>
        <taxon>Malasseziomycetes</taxon>
        <taxon>Malasseziales</taxon>
        <taxon>Malasseziaceae</taxon>
        <taxon>Malassezia</taxon>
    </lineage>
</organism>
<feature type="signal peptide" evidence="1">
    <location>
        <begin position="1"/>
        <end position="22"/>
    </location>
</feature>
<dbReference type="EMBL" id="CP033148">
    <property type="protein sequence ID" value="AYO41705.1"/>
    <property type="molecule type" value="Genomic_DNA"/>
</dbReference>
<dbReference type="AlphaFoldDB" id="A0A3G2S192"/>
<accession>A0A3G2S192</accession>
<reference evidence="3 4" key="1">
    <citation type="submission" date="2018-10" db="EMBL/GenBank/DDBJ databases">
        <title>Complete genome sequence of Malassezia restricta CBS 7877.</title>
        <authorList>
            <person name="Morand S.C."/>
            <person name="Bertignac M."/>
            <person name="Iltis A."/>
            <person name="Kolder I."/>
            <person name="Pirovano W."/>
            <person name="Jourdain R."/>
            <person name="Clavaud C."/>
        </authorList>
    </citation>
    <scope>NUCLEOTIDE SEQUENCE [LARGE SCALE GENOMIC DNA]</scope>
    <source>
        <strain evidence="3 4">CBS 7877</strain>
    </source>
</reference>
<dbReference type="PANTHER" id="PTHR47219:SF9">
    <property type="entry name" value="GTPASE ACTIVATING PROTEIN AND CENTROSOME-ASSOCIATED, ISOFORM B"/>
    <property type="match status" value="1"/>
</dbReference>
<dbReference type="GO" id="GO:0031267">
    <property type="term" value="F:small GTPase binding"/>
    <property type="evidence" value="ECO:0007669"/>
    <property type="project" value="TreeGrafter"/>
</dbReference>